<dbReference type="Proteomes" id="UP000504636">
    <property type="component" value="Unplaced"/>
</dbReference>
<gene>
    <name evidence="1 3" type="ORF">BDZ99DRAFT_68530</name>
</gene>
<dbReference type="AlphaFoldDB" id="A0A6A6YIT0"/>
<organism evidence="1">
    <name type="scientific">Mytilinidion resinicola</name>
    <dbReference type="NCBI Taxonomy" id="574789"/>
    <lineage>
        <taxon>Eukaryota</taxon>
        <taxon>Fungi</taxon>
        <taxon>Dikarya</taxon>
        <taxon>Ascomycota</taxon>
        <taxon>Pezizomycotina</taxon>
        <taxon>Dothideomycetes</taxon>
        <taxon>Pleosporomycetidae</taxon>
        <taxon>Mytilinidiales</taxon>
        <taxon>Mytilinidiaceae</taxon>
        <taxon>Mytilinidion</taxon>
    </lineage>
</organism>
<sequence>MEWPVACYYPFQFCITMSVLSTLDKIAPPTRRLLEIRDKEAHNIKSAGWVISLLHELTELATSYEPGQRHFPVVSASLLLKVVAAVAVEFATLSAFPPSPPSPRDFSLLDHAAIPLSAFMDIPSPFTPGNVPDLISSHLPMMATKRFIEDGKWAGFVYTIPLDPQGAQRAPAMYHLFKIQFDVSGNDDGSLQLVSSHTQDDIDEFWLDGRIYPGTGFFGLTKQYVTTSRRGGFCGRMTPFGMAGVAFGNPNELSFFWMYKVSWMA</sequence>
<reference evidence="3" key="2">
    <citation type="submission" date="2020-04" db="EMBL/GenBank/DDBJ databases">
        <authorList>
            <consortium name="NCBI Genome Project"/>
        </authorList>
    </citation>
    <scope>NUCLEOTIDE SEQUENCE</scope>
    <source>
        <strain evidence="3">CBS 304.34</strain>
    </source>
</reference>
<proteinExistence type="predicted"/>
<name>A0A6A6YIT0_9PEZI</name>
<evidence type="ECO:0000313" key="1">
    <source>
        <dbReference type="EMBL" id="KAF2807904.1"/>
    </source>
</evidence>
<protein>
    <submittedName>
        <fullName evidence="1 3">Uncharacterized protein</fullName>
    </submittedName>
</protein>
<evidence type="ECO:0000313" key="3">
    <source>
        <dbReference type="RefSeq" id="XP_033574868.1"/>
    </source>
</evidence>
<reference evidence="3" key="3">
    <citation type="submission" date="2025-04" db="UniProtKB">
        <authorList>
            <consortium name="RefSeq"/>
        </authorList>
    </citation>
    <scope>IDENTIFICATION</scope>
    <source>
        <strain evidence="3">CBS 304.34</strain>
    </source>
</reference>
<evidence type="ECO:0000313" key="2">
    <source>
        <dbReference type="Proteomes" id="UP000504636"/>
    </source>
</evidence>
<keyword evidence="2" id="KW-1185">Reference proteome</keyword>
<dbReference type="RefSeq" id="XP_033574868.1">
    <property type="nucleotide sequence ID" value="XM_033728823.1"/>
</dbReference>
<dbReference type="OrthoDB" id="5139943at2759"/>
<accession>A0A6A6YIT0</accession>
<reference evidence="1 3" key="1">
    <citation type="journal article" date="2020" name="Stud. Mycol.">
        <title>101 Dothideomycetes genomes: a test case for predicting lifestyles and emergence of pathogens.</title>
        <authorList>
            <person name="Haridas S."/>
            <person name="Albert R."/>
            <person name="Binder M."/>
            <person name="Bloem J."/>
            <person name="Labutti K."/>
            <person name="Salamov A."/>
            <person name="Andreopoulos B."/>
            <person name="Baker S."/>
            <person name="Barry K."/>
            <person name="Bills G."/>
            <person name="Bluhm B."/>
            <person name="Cannon C."/>
            <person name="Castanera R."/>
            <person name="Culley D."/>
            <person name="Daum C."/>
            <person name="Ezra D."/>
            <person name="Gonzalez J."/>
            <person name="Henrissat B."/>
            <person name="Kuo A."/>
            <person name="Liang C."/>
            <person name="Lipzen A."/>
            <person name="Lutzoni F."/>
            <person name="Magnuson J."/>
            <person name="Mondo S."/>
            <person name="Nolan M."/>
            <person name="Ohm R."/>
            <person name="Pangilinan J."/>
            <person name="Park H.-J."/>
            <person name="Ramirez L."/>
            <person name="Alfaro M."/>
            <person name="Sun H."/>
            <person name="Tritt A."/>
            <person name="Yoshinaga Y."/>
            <person name="Zwiers L.-H."/>
            <person name="Turgeon B."/>
            <person name="Goodwin S."/>
            <person name="Spatafora J."/>
            <person name="Crous P."/>
            <person name="Grigoriev I."/>
        </authorList>
    </citation>
    <scope>NUCLEOTIDE SEQUENCE</scope>
    <source>
        <strain evidence="1 3">CBS 304.34</strain>
    </source>
</reference>
<dbReference type="EMBL" id="MU003704">
    <property type="protein sequence ID" value="KAF2807904.1"/>
    <property type="molecule type" value="Genomic_DNA"/>
</dbReference>
<dbReference type="GeneID" id="54469716"/>